<accession>D8RQX6</accession>
<dbReference type="KEGG" id="smo:SELMODRAFT_413881"/>
<proteinExistence type="predicted"/>
<dbReference type="AlphaFoldDB" id="D8RQX6"/>
<dbReference type="EMBL" id="GL377587">
    <property type="protein sequence ID" value="EFJ25151.1"/>
    <property type="molecule type" value="Genomic_DNA"/>
</dbReference>
<gene>
    <name evidence="2" type="ORF">SELMODRAFT_413881</name>
</gene>
<name>D8RQX6_SELML</name>
<reference evidence="2 3" key="1">
    <citation type="journal article" date="2011" name="Science">
        <title>The Selaginella genome identifies genetic changes associated with the evolution of vascular plants.</title>
        <authorList>
            <person name="Banks J.A."/>
            <person name="Nishiyama T."/>
            <person name="Hasebe M."/>
            <person name="Bowman J.L."/>
            <person name="Gribskov M."/>
            <person name="dePamphilis C."/>
            <person name="Albert V.A."/>
            <person name="Aono N."/>
            <person name="Aoyama T."/>
            <person name="Ambrose B.A."/>
            <person name="Ashton N.W."/>
            <person name="Axtell M.J."/>
            <person name="Barker E."/>
            <person name="Barker M.S."/>
            <person name="Bennetzen J.L."/>
            <person name="Bonawitz N.D."/>
            <person name="Chapple C."/>
            <person name="Cheng C."/>
            <person name="Correa L.G."/>
            <person name="Dacre M."/>
            <person name="DeBarry J."/>
            <person name="Dreyer I."/>
            <person name="Elias M."/>
            <person name="Engstrom E.M."/>
            <person name="Estelle M."/>
            <person name="Feng L."/>
            <person name="Finet C."/>
            <person name="Floyd S.K."/>
            <person name="Frommer W.B."/>
            <person name="Fujita T."/>
            <person name="Gramzow L."/>
            <person name="Gutensohn M."/>
            <person name="Harholt J."/>
            <person name="Hattori M."/>
            <person name="Heyl A."/>
            <person name="Hirai T."/>
            <person name="Hiwatashi Y."/>
            <person name="Ishikawa M."/>
            <person name="Iwata M."/>
            <person name="Karol K.G."/>
            <person name="Koehler B."/>
            <person name="Kolukisaoglu U."/>
            <person name="Kubo M."/>
            <person name="Kurata T."/>
            <person name="Lalonde S."/>
            <person name="Li K."/>
            <person name="Li Y."/>
            <person name="Litt A."/>
            <person name="Lyons E."/>
            <person name="Manning G."/>
            <person name="Maruyama T."/>
            <person name="Michael T.P."/>
            <person name="Mikami K."/>
            <person name="Miyazaki S."/>
            <person name="Morinaga S."/>
            <person name="Murata T."/>
            <person name="Mueller-Roeber B."/>
            <person name="Nelson D.R."/>
            <person name="Obara M."/>
            <person name="Oguri Y."/>
            <person name="Olmstead R.G."/>
            <person name="Onodera N."/>
            <person name="Petersen B.L."/>
            <person name="Pils B."/>
            <person name="Prigge M."/>
            <person name="Rensing S.A."/>
            <person name="Riano-Pachon D.M."/>
            <person name="Roberts A.W."/>
            <person name="Sato Y."/>
            <person name="Scheller H.V."/>
            <person name="Schulz B."/>
            <person name="Schulz C."/>
            <person name="Shakirov E.V."/>
            <person name="Shibagaki N."/>
            <person name="Shinohara N."/>
            <person name="Shippen D.E."/>
            <person name="Soerensen I."/>
            <person name="Sotooka R."/>
            <person name="Sugimoto N."/>
            <person name="Sugita M."/>
            <person name="Sumikawa N."/>
            <person name="Tanurdzic M."/>
            <person name="Theissen G."/>
            <person name="Ulvskov P."/>
            <person name="Wakazuki S."/>
            <person name="Weng J.K."/>
            <person name="Willats W.W."/>
            <person name="Wipf D."/>
            <person name="Wolf P.G."/>
            <person name="Yang L."/>
            <person name="Zimmer A.D."/>
            <person name="Zhu Q."/>
            <person name="Mitros T."/>
            <person name="Hellsten U."/>
            <person name="Loque D."/>
            <person name="Otillar R."/>
            <person name="Salamov A."/>
            <person name="Schmutz J."/>
            <person name="Shapiro H."/>
            <person name="Lindquist E."/>
            <person name="Lucas S."/>
            <person name="Rokhsar D."/>
            <person name="Grigoriev I.V."/>
        </authorList>
    </citation>
    <scope>NUCLEOTIDE SEQUENCE [LARGE SCALE GENOMIC DNA]</scope>
</reference>
<dbReference type="HOGENOM" id="CLU_112659_0_0_1"/>
<protein>
    <submittedName>
        <fullName evidence="2">Uncharacterized protein</fullName>
    </submittedName>
</protein>
<evidence type="ECO:0000313" key="2">
    <source>
        <dbReference type="EMBL" id="EFJ25151.1"/>
    </source>
</evidence>
<dbReference type="Proteomes" id="UP000001514">
    <property type="component" value="Unassembled WGS sequence"/>
</dbReference>
<dbReference type="Gramene" id="EFJ25151">
    <property type="protein sequence ID" value="EFJ25151"/>
    <property type="gene ID" value="SELMODRAFT_413881"/>
</dbReference>
<keyword evidence="3" id="KW-1185">Reference proteome</keyword>
<sequence>MAREPLPLLPIRDPNLRRCVNAAGTSHVLVRRNTGNETMMLKSRSYSNHLVLTSHTQAVEVSVKAYFPSPHGTPDRHFPKPSPSSRNSTLHGDGRPSPSKTSSWKSVLYFWKRPRDHTPSSKEEHKHQVPRIEYNDLGLEEECECKFKAKCCHDKFSPKAPILAFFIVLSYEITHRSRHSNHLALHKMIILEWKHYGFKFEVRTCLYPGEQQA</sequence>
<evidence type="ECO:0000313" key="3">
    <source>
        <dbReference type="Proteomes" id="UP000001514"/>
    </source>
</evidence>
<organism evidence="3">
    <name type="scientific">Selaginella moellendorffii</name>
    <name type="common">Spikemoss</name>
    <dbReference type="NCBI Taxonomy" id="88036"/>
    <lineage>
        <taxon>Eukaryota</taxon>
        <taxon>Viridiplantae</taxon>
        <taxon>Streptophyta</taxon>
        <taxon>Embryophyta</taxon>
        <taxon>Tracheophyta</taxon>
        <taxon>Lycopodiopsida</taxon>
        <taxon>Selaginellales</taxon>
        <taxon>Selaginellaceae</taxon>
        <taxon>Selaginella</taxon>
    </lineage>
</organism>
<feature type="region of interest" description="Disordered" evidence="1">
    <location>
        <begin position="70"/>
        <end position="102"/>
    </location>
</feature>
<evidence type="ECO:0000256" key="1">
    <source>
        <dbReference type="SAM" id="MobiDB-lite"/>
    </source>
</evidence>
<dbReference type="InParanoid" id="D8RQX6"/>